<feature type="binding site" evidence="15">
    <location>
        <position position="442"/>
    </location>
    <ligand>
        <name>Mg(2+)</name>
        <dbReference type="ChEBI" id="CHEBI:18420"/>
    </ligand>
</feature>
<feature type="binding site" evidence="14">
    <location>
        <position position="443"/>
    </location>
    <ligand>
        <name>ATP</name>
        <dbReference type="ChEBI" id="CHEBI:30616"/>
    </ligand>
</feature>
<evidence type="ECO:0000259" key="17">
    <source>
        <dbReference type="Pfam" id="PF00122"/>
    </source>
</evidence>
<dbReference type="NCBIfam" id="TIGR01652">
    <property type="entry name" value="ATPase-Plipid"/>
    <property type="match status" value="1"/>
</dbReference>
<evidence type="ECO:0000256" key="2">
    <source>
        <dbReference type="ARBA" id="ARBA00004308"/>
    </source>
</evidence>
<feature type="binding site" evidence="14">
    <location>
        <position position="897"/>
    </location>
    <ligand>
        <name>ATP</name>
        <dbReference type="ChEBI" id="CHEBI:30616"/>
    </ligand>
</feature>
<keyword evidence="4 16" id="KW-0812">Transmembrane</keyword>
<dbReference type="InterPro" id="IPR023299">
    <property type="entry name" value="ATPase_P-typ_cyto_dom_N"/>
</dbReference>
<dbReference type="Pfam" id="PF00122">
    <property type="entry name" value="E1-E2_ATPase"/>
    <property type="match status" value="1"/>
</dbReference>
<dbReference type="Proteomes" id="UP001295684">
    <property type="component" value="Unassembled WGS sequence"/>
</dbReference>
<feature type="transmembrane region" description="Helical" evidence="16">
    <location>
        <begin position="1097"/>
        <end position="1123"/>
    </location>
</feature>
<feature type="binding site" evidence="14">
    <location>
        <position position="734"/>
    </location>
    <ligand>
        <name>ATP</name>
        <dbReference type="ChEBI" id="CHEBI:30616"/>
    </ligand>
</feature>
<sequence length="1227" mass="141256">MDKLCSLCKKNKNEEVKEIQICFGKGSEEENEHLDASNRTRTSKYTYYSWLPLSILFQFTRAANIYFLVISILTAMPFSPKSPGSMIGTFVAVLIFTSLKELFEDAFRWISDREVNNAKAMVLDHKEKKFEEKLWKNIKLGDIISVGKDETFPCDMLCIIAKKENINVDTMNLDGETMLKPKKVLDQRIYSLVKGEDKISQSVMGDVKGNQDKNGTEEKLNIAKARADEYAPQLAKLKGKITCSPPNEDIEHWDGKVDCDDLPVRANENKIILGDIDSMLLRGCYLRNTSYCVGIAVHLGKESKIMMNAKKPPRKVSNLMRLMNKMLYTVFGFQLFIISVFATCSVIWTASKGKDYDYIDEDGDNPTFWTWIIQLLTYWVAYSHLIPISLYVMIEVLKLVQALFIKWDQDIGANPDVDEKAAECKNSDLIEELGQVDFIFSDKTGTLTCNQMIFKSCTVGGKIYTEKPSIQNGDQNESNVKEMHENSLFARNERKPLYWIDEVNNNNEKLQEFFSHMSICHAVTVDMDSKPDPEEESKNKERNECPIYQCQSPDELALVKASLKCGIKLCDTRRGSYFIEEEGVTTQYKVLAEFKFDSDRKRMSVVVETEDNEFYLYTKGADNQMISQIDFSNPGERSVLEEHLYQFAVEGLRTLVMGKRQLTKREKDEIVDGIYKIQSSPAENKEEKYFKLYCKHEVNLEYIGASAIEDKLQDEVPETIEKLMDANIRVWVLTGDKQETAIEIAKSCRLIQEDMKDIILSVSMNDRRKKINESDEQFEKRIADEKEVYKKELRKNIQKGKNMIRNDVLYHTENEIFAQPLKNLKNKGTQITLVIDGPTLGLILEDEELGNLFLSLGLYSKSVVCCRVSPKQKSQVVAIVNKVKPGCIRLSIGDGANDVPMIMEANIGVGIRGKEGTQAVRSSDYAISQFKYLEKLLLFHGRLGYRRVSWMVCYYFYKNIVLVFTEIYFAFFNGFSGQIYFLDWLPMLYNSLWTSLTCLFAYGIERDVDYEVSRKNPKLYEAGQQDKYFSFWIFWKWVLFAIFHGIITFFGSTYGFRGIIDNDGKTEDFWFASTIAFSSIIHLVTWKLALELNFLNWVVLFAGIASIIFYWLFVIVFNTAFFSQLIQPELENVYFRILGNSKAWIVILFLPLVALLPDITVKYVWKLYRPDDSDKIVASSFNREGSYVQSWINKSEGSTHISDEFAANKRVVGRPVQEFNHISNEDL</sequence>
<feature type="domain" description="P-type ATPase C-terminal" evidence="19">
    <location>
        <begin position="920"/>
        <end position="1170"/>
    </location>
</feature>
<dbReference type="Gene3D" id="2.70.150.10">
    <property type="entry name" value="Calcium-transporting ATPase, cytoplasmic transduction domain A"/>
    <property type="match status" value="1"/>
</dbReference>
<dbReference type="SFLD" id="SFLDF00027">
    <property type="entry name" value="p-type_atpase"/>
    <property type="match status" value="1"/>
</dbReference>
<feature type="binding site" evidence="14">
    <location>
        <position position="596"/>
    </location>
    <ligand>
        <name>ATP</name>
        <dbReference type="ChEBI" id="CHEBI:30616"/>
    </ligand>
</feature>
<evidence type="ECO:0000256" key="10">
    <source>
        <dbReference type="ARBA" id="ARBA00022989"/>
    </source>
</evidence>
<feature type="binding site" evidence="14">
    <location>
        <position position="444"/>
    </location>
    <ligand>
        <name>ATP</name>
        <dbReference type="ChEBI" id="CHEBI:30616"/>
    </ligand>
</feature>
<feature type="transmembrane region" description="Helical" evidence="16">
    <location>
        <begin position="952"/>
        <end position="972"/>
    </location>
</feature>
<evidence type="ECO:0000256" key="5">
    <source>
        <dbReference type="ARBA" id="ARBA00022723"/>
    </source>
</evidence>
<evidence type="ECO:0000256" key="14">
    <source>
        <dbReference type="PIRSR" id="PIRSR606539-2"/>
    </source>
</evidence>
<comment type="catalytic activity">
    <reaction evidence="12 16">
        <text>ATP + H2O + phospholipidSide 1 = ADP + phosphate + phospholipidSide 2.</text>
        <dbReference type="EC" id="7.6.2.1"/>
    </reaction>
</comment>
<dbReference type="NCBIfam" id="TIGR01494">
    <property type="entry name" value="ATPase_P-type"/>
    <property type="match status" value="1"/>
</dbReference>
<feature type="binding site" evidence="14">
    <location>
        <position position="619"/>
    </location>
    <ligand>
        <name>ATP</name>
        <dbReference type="ChEBI" id="CHEBI:30616"/>
    </ligand>
</feature>
<dbReference type="SUPFAM" id="SSF81653">
    <property type="entry name" value="Calcium ATPase, transduction domain A"/>
    <property type="match status" value="1"/>
</dbReference>
<dbReference type="InterPro" id="IPR008250">
    <property type="entry name" value="ATPase_P-typ_transduc_dom_A_sf"/>
</dbReference>
<name>A0AAD1XBE4_EUPCR</name>
<evidence type="ECO:0000256" key="8">
    <source>
        <dbReference type="ARBA" id="ARBA00022842"/>
    </source>
</evidence>
<evidence type="ECO:0000256" key="11">
    <source>
        <dbReference type="ARBA" id="ARBA00023136"/>
    </source>
</evidence>
<evidence type="ECO:0000313" key="21">
    <source>
        <dbReference type="Proteomes" id="UP001295684"/>
    </source>
</evidence>
<evidence type="ECO:0000256" key="16">
    <source>
        <dbReference type="RuleBase" id="RU362033"/>
    </source>
</evidence>
<keyword evidence="11 16" id="KW-0472">Membrane</keyword>
<dbReference type="EC" id="7.6.2.1" evidence="16"/>
<dbReference type="GO" id="GO:0000287">
    <property type="term" value="F:magnesium ion binding"/>
    <property type="evidence" value="ECO:0007669"/>
    <property type="project" value="UniProtKB-UniRule"/>
</dbReference>
<dbReference type="Pfam" id="PF16209">
    <property type="entry name" value="PhoLip_ATPase_N"/>
    <property type="match status" value="1"/>
</dbReference>
<dbReference type="InterPro" id="IPR044492">
    <property type="entry name" value="P_typ_ATPase_HD_dom"/>
</dbReference>
<dbReference type="InterPro" id="IPR036412">
    <property type="entry name" value="HAD-like_sf"/>
</dbReference>
<keyword evidence="5 15" id="KW-0479">Metal-binding</keyword>
<keyword evidence="10 16" id="KW-1133">Transmembrane helix</keyword>
<feature type="binding site" evidence="14">
    <location>
        <position position="442"/>
    </location>
    <ligand>
        <name>ATP</name>
        <dbReference type="ChEBI" id="CHEBI:30616"/>
    </ligand>
</feature>
<dbReference type="PRINTS" id="PR00119">
    <property type="entry name" value="CATATPASE"/>
</dbReference>
<keyword evidence="9 16" id="KW-1278">Translocase</keyword>
<protein>
    <recommendedName>
        <fullName evidence="16">Phospholipid-transporting ATPase</fullName>
        <ecNumber evidence="16">7.6.2.1</ecNumber>
    </recommendedName>
</protein>
<dbReference type="Pfam" id="PF13246">
    <property type="entry name" value="Cation_ATPase"/>
    <property type="match status" value="1"/>
</dbReference>
<feature type="binding site" evidence="15">
    <location>
        <position position="444"/>
    </location>
    <ligand>
        <name>Mg(2+)</name>
        <dbReference type="ChEBI" id="CHEBI:18420"/>
    </ligand>
</feature>
<dbReference type="SUPFAM" id="SSF81660">
    <property type="entry name" value="Metal cation-transporting ATPase, ATP-binding domain N"/>
    <property type="match status" value="1"/>
</dbReference>
<dbReference type="InterPro" id="IPR001757">
    <property type="entry name" value="P_typ_ATPase"/>
</dbReference>
<dbReference type="SUPFAM" id="SSF81665">
    <property type="entry name" value="Calcium ATPase, transmembrane domain M"/>
    <property type="match status" value="1"/>
</dbReference>
<dbReference type="SFLD" id="SFLDS00003">
    <property type="entry name" value="Haloacid_Dehalogenase"/>
    <property type="match status" value="1"/>
</dbReference>
<dbReference type="PANTHER" id="PTHR24092">
    <property type="entry name" value="PROBABLE PHOSPHOLIPID-TRANSPORTING ATPASE"/>
    <property type="match status" value="1"/>
</dbReference>
<dbReference type="GO" id="GO:0005886">
    <property type="term" value="C:plasma membrane"/>
    <property type="evidence" value="ECO:0007669"/>
    <property type="project" value="TreeGrafter"/>
</dbReference>
<comment type="cofactor">
    <cofactor evidence="15">
        <name>Mg(2+)</name>
        <dbReference type="ChEBI" id="CHEBI:18420"/>
    </cofactor>
</comment>
<evidence type="ECO:0000256" key="6">
    <source>
        <dbReference type="ARBA" id="ARBA00022741"/>
    </source>
</evidence>
<feature type="domain" description="P-type ATPase N-terminal" evidence="18">
    <location>
        <begin position="36"/>
        <end position="86"/>
    </location>
</feature>
<comment type="similarity">
    <text evidence="3 16">Belongs to the cation transport ATPase (P-type) (TC 3.A.3) family. Type IV subfamily.</text>
</comment>
<feature type="binding site" evidence="15">
    <location>
        <position position="894"/>
    </location>
    <ligand>
        <name>Mg(2+)</name>
        <dbReference type="ChEBI" id="CHEBI:18420"/>
    </ligand>
</feature>
<dbReference type="SFLD" id="SFLDG00002">
    <property type="entry name" value="C1.7:_P-type_atpase_like"/>
    <property type="match status" value="1"/>
</dbReference>
<proteinExistence type="inferred from homology"/>
<dbReference type="InterPro" id="IPR023214">
    <property type="entry name" value="HAD_sf"/>
</dbReference>
<comment type="subcellular location">
    <subcellularLocation>
        <location evidence="2">Endomembrane system</location>
    </subcellularLocation>
    <subcellularLocation>
        <location evidence="1 16">Membrane</location>
        <topology evidence="1 16">Multi-pass membrane protein</topology>
    </subcellularLocation>
</comment>
<feature type="transmembrane region" description="Helical" evidence="16">
    <location>
        <begin position="984"/>
        <end position="1004"/>
    </location>
</feature>
<keyword evidence="7 14" id="KW-0067">ATP-binding</keyword>
<feature type="binding site" evidence="14">
    <location>
        <position position="873"/>
    </location>
    <ligand>
        <name>ATP</name>
        <dbReference type="ChEBI" id="CHEBI:30616"/>
    </ligand>
</feature>
<evidence type="ECO:0000256" key="7">
    <source>
        <dbReference type="ARBA" id="ARBA00022840"/>
    </source>
</evidence>
<dbReference type="GO" id="GO:0140326">
    <property type="term" value="F:ATPase-coupled intramembrane lipid transporter activity"/>
    <property type="evidence" value="ECO:0007669"/>
    <property type="project" value="UniProtKB-EC"/>
</dbReference>
<gene>
    <name evidence="20" type="ORF">ECRASSUSDP1_LOCUS5678</name>
</gene>
<evidence type="ECO:0000256" key="1">
    <source>
        <dbReference type="ARBA" id="ARBA00004141"/>
    </source>
</evidence>
<dbReference type="InterPro" id="IPR023298">
    <property type="entry name" value="ATPase_P-typ_TM_dom_sf"/>
</dbReference>
<feature type="transmembrane region" description="Helical" evidence="16">
    <location>
        <begin position="368"/>
        <end position="394"/>
    </location>
</feature>
<keyword evidence="6 14" id="KW-0547">Nucleotide-binding</keyword>
<dbReference type="Gene3D" id="3.40.50.1000">
    <property type="entry name" value="HAD superfamily/HAD-like"/>
    <property type="match status" value="1"/>
</dbReference>
<organism evidence="20 21">
    <name type="scientific">Euplotes crassus</name>
    <dbReference type="NCBI Taxonomy" id="5936"/>
    <lineage>
        <taxon>Eukaryota</taxon>
        <taxon>Sar</taxon>
        <taxon>Alveolata</taxon>
        <taxon>Ciliophora</taxon>
        <taxon>Intramacronucleata</taxon>
        <taxon>Spirotrichea</taxon>
        <taxon>Hypotrichia</taxon>
        <taxon>Euplotida</taxon>
        <taxon>Euplotidae</taxon>
        <taxon>Moneuplotes</taxon>
    </lineage>
</organism>
<evidence type="ECO:0000256" key="12">
    <source>
        <dbReference type="ARBA" id="ARBA00034036"/>
    </source>
</evidence>
<dbReference type="PANTHER" id="PTHR24092:SF218">
    <property type="entry name" value="PHOSPHOLIPID-TRANSPORTING ATPASE"/>
    <property type="match status" value="1"/>
</dbReference>
<dbReference type="Gene3D" id="3.40.1110.10">
    <property type="entry name" value="Calcium-transporting ATPase, cytoplasmic domain N"/>
    <property type="match status" value="1"/>
</dbReference>
<feature type="binding site" evidence="14">
    <location>
        <position position="898"/>
    </location>
    <ligand>
        <name>ATP</name>
        <dbReference type="ChEBI" id="CHEBI:30616"/>
    </ligand>
</feature>
<dbReference type="PROSITE" id="PS00154">
    <property type="entry name" value="ATPASE_E1_E2"/>
    <property type="match status" value="1"/>
</dbReference>
<dbReference type="GO" id="GO:0005524">
    <property type="term" value="F:ATP binding"/>
    <property type="evidence" value="ECO:0007669"/>
    <property type="project" value="UniProtKB-UniRule"/>
</dbReference>
<dbReference type="InterPro" id="IPR059000">
    <property type="entry name" value="ATPase_P-type_domA"/>
</dbReference>
<dbReference type="InterPro" id="IPR018303">
    <property type="entry name" value="ATPase_P-typ_P_site"/>
</dbReference>
<dbReference type="InterPro" id="IPR006539">
    <property type="entry name" value="P-type_ATPase_IV"/>
</dbReference>
<feature type="binding site" evidence="14">
    <location>
        <position position="555"/>
    </location>
    <ligand>
        <name>ATP</name>
        <dbReference type="ChEBI" id="CHEBI:30616"/>
    </ligand>
</feature>
<reference evidence="20" key="1">
    <citation type="submission" date="2023-07" db="EMBL/GenBank/DDBJ databases">
        <authorList>
            <consortium name="AG Swart"/>
            <person name="Singh M."/>
            <person name="Singh A."/>
            <person name="Seah K."/>
            <person name="Emmerich C."/>
        </authorList>
    </citation>
    <scope>NUCLEOTIDE SEQUENCE</scope>
    <source>
        <strain evidence="20">DP1</strain>
    </source>
</reference>
<feature type="active site" description="4-aspartylphosphate intermediate" evidence="13">
    <location>
        <position position="442"/>
    </location>
</feature>
<feature type="transmembrane region" description="Helical" evidence="16">
    <location>
        <begin position="1069"/>
        <end position="1090"/>
    </location>
</feature>
<evidence type="ECO:0000256" key="9">
    <source>
        <dbReference type="ARBA" id="ARBA00022967"/>
    </source>
</evidence>
<comment type="caution">
    <text evidence="20">The sequence shown here is derived from an EMBL/GenBank/DDBJ whole genome shotgun (WGS) entry which is preliminary data.</text>
</comment>
<feature type="binding site" evidence="14">
    <location>
        <position position="735"/>
    </location>
    <ligand>
        <name>ATP</name>
        <dbReference type="ChEBI" id="CHEBI:30616"/>
    </ligand>
</feature>
<feature type="transmembrane region" description="Helical" evidence="16">
    <location>
        <begin position="85"/>
        <end position="103"/>
    </location>
</feature>
<feature type="binding site" evidence="14">
    <location>
        <position position="653"/>
    </location>
    <ligand>
        <name>ATP</name>
        <dbReference type="ChEBI" id="CHEBI:30616"/>
    </ligand>
</feature>
<keyword evidence="8 15" id="KW-0460">Magnesium</keyword>
<feature type="binding site" evidence="14">
    <location>
        <position position="736"/>
    </location>
    <ligand>
        <name>ATP</name>
        <dbReference type="ChEBI" id="CHEBI:30616"/>
    </ligand>
</feature>
<evidence type="ECO:0000259" key="18">
    <source>
        <dbReference type="Pfam" id="PF16209"/>
    </source>
</evidence>
<evidence type="ECO:0000313" key="20">
    <source>
        <dbReference type="EMBL" id="CAI2364335.1"/>
    </source>
</evidence>
<feature type="transmembrane region" description="Helical" evidence="16">
    <location>
        <begin position="47"/>
        <end position="73"/>
    </location>
</feature>
<keyword evidence="21" id="KW-1185">Reference proteome</keyword>
<evidence type="ECO:0000256" key="13">
    <source>
        <dbReference type="PIRSR" id="PIRSR606539-1"/>
    </source>
</evidence>
<dbReference type="EMBL" id="CAMPGE010005483">
    <property type="protein sequence ID" value="CAI2364335.1"/>
    <property type="molecule type" value="Genomic_DNA"/>
</dbReference>
<feature type="transmembrane region" description="Helical" evidence="16">
    <location>
        <begin position="1037"/>
        <end position="1057"/>
    </location>
</feature>
<dbReference type="AlphaFoldDB" id="A0AAD1XBE4"/>
<evidence type="ECO:0000256" key="3">
    <source>
        <dbReference type="ARBA" id="ARBA00008109"/>
    </source>
</evidence>
<feature type="domain" description="P-type ATPase A" evidence="17">
    <location>
        <begin position="118"/>
        <end position="186"/>
    </location>
</feature>
<feature type="binding site" evidence="15">
    <location>
        <position position="898"/>
    </location>
    <ligand>
        <name>Mg(2+)</name>
        <dbReference type="ChEBI" id="CHEBI:18420"/>
    </ligand>
</feature>
<dbReference type="InterPro" id="IPR032630">
    <property type="entry name" value="P_typ_ATPase_c"/>
</dbReference>
<dbReference type="SUPFAM" id="SSF56784">
    <property type="entry name" value="HAD-like"/>
    <property type="match status" value="1"/>
</dbReference>
<feature type="transmembrane region" description="Helical" evidence="16">
    <location>
        <begin position="1143"/>
        <end position="1165"/>
    </location>
</feature>
<dbReference type="Pfam" id="PF16212">
    <property type="entry name" value="PhoLip_ATPase_C"/>
    <property type="match status" value="1"/>
</dbReference>
<feature type="binding site" evidence="14">
    <location>
        <position position="867"/>
    </location>
    <ligand>
        <name>ATP</name>
        <dbReference type="ChEBI" id="CHEBI:30616"/>
    </ligand>
</feature>
<dbReference type="GO" id="GO:0045332">
    <property type="term" value="P:phospholipid translocation"/>
    <property type="evidence" value="ECO:0007669"/>
    <property type="project" value="TreeGrafter"/>
</dbReference>
<evidence type="ECO:0000256" key="4">
    <source>
        <dbReference type="ARBA" id="ARBA00022692"/>
    </source>
</evidence>
<dbReference type="GO" id="GO:0016887">
    <property type="term" value="F:ATP hydrolysis activity"/>
    <property type="evidence" value="ECO:0007669"/>
    <property type="project" value="InterPro"/>
</dbReference>
<dbReference type="InterPro" id="IPR032631">
    <property type="entry name" value="P-type_ATPase_N"/>
</dbReference>
<evidence type="ECO:0000259" key="19">
    <source>
        <dbReference type="Pfam" id="PF16212"/>
    </source>
</evidence>
<feature type="transmembrane region" description="Helical" evidence="16">
    <location>
        <begin position="327"/>
        <end position="348"/>
    </location>
</feature>
<accession>A0AAD1XBE4</accession>
<evidence type="ECO:0000256" key="15">
    <source>
        <dbReference type="PIRSR" id="PIRSR606539-3"/>
    </source>
</evidence>